<evidence type="ECO:0000256" key="1">
    <source>
        <dbReference type="ARBA" id="ARBA00004325"/>
    </source>
</evidence>
<reference evidence="8" key="1">
    <citation type="journal article" date="2020" name="Stud. Mycol.">
        <title>101 Dothideomycetes genomes: a test case for predicting lifestyles and emergence of pathogens.</title>
        <authorList>
            <person name="Haridas S."/>
            <person name="Albert R."/>
            <person name="Binder M."/>
            <person name="Bloem J."/>
            <person name="Labutti K."/>
            <person name="Salamov A."/>
            <person name="Andreopoulos B."/>
            <person name="Baker S."/>
            <person name="Barry K."/>
            <person name="Bills G."/>
            <person name="Bluhm B."/>
            <person name="Cannon C."/>
            <person name="Castanera R."/>
            <person name="Culley D."/>
            <person name="Daum C."/>
            <person name="Ezra D."/>
            <person name="Gonzalez J."/>
            <person name="Henrissat B."/>
            <person name="Kuo A."/>
            <person name="Liang C."/>
            <person name="Lipzen A."/>
            <person name="Lutzoni F."/>
            <person name="Magnuson J."/>
            <person name="Mondo S."/>
            <person name="Nolan M."/>
            <person name="Ohm R."/>
            <person name="Pangilinan J."/>
            <person name="Park H.-J."/>
            <person name="Ramirez L."/>
            <person name="Alfaro M."/>
            <person name="Sun H."/>
            <person name="Tritt A."/>
            <person name="Yoshinaga Y."/>
            <person name="Zwiers L.-H."/>
            <person name="Turgeon B."/>
            <person name="Goodwin S."/>
            <person name="Spatafora J."/>
            <person name="Crous P."/>
            <person name="Grigoriev I."/>
        </authorList>
    </citation>
    <scope>NUCLEOTIDE SEQUENCE</scope>
    <source>
        <strain evidence="8">CBS 121410</strain>
    </source>
</reference>
<keyword evidence="9" id="KW-1185">Reference proteome</keyword>
<keyword evidence="4" id="KW-0999">Mitochondrion inner membrane</keyword>
<evidence type="ECO:0000256" key="3">
    <source>
        <dbReference type="ARBA" id="ARBA00022737"/>
    </source>
</evidence>
<feature type="region of interest" description="Disordered" evidence="7">
    <location>
        <begin position="1"/>
        <end position="57"/>
    </location>
</feature>
<protein>
    <submittedName>
        <fullName evidence="8">Mitochondrial carrier</fullName>
    </submittedName>
</protein>
<keyword evidence="4" id="KW-0496">Mitochondrion</keyword>
<keyword evidence="5" id="KW-1133">Transmembrane helix</keyword>
<keyword evidence="2" id="KW-0812">Transmembrane</keyword>
<evidence type="ECO:0000256" key="6">
    <source>
        <dbReference type="ARBA" id="ARBA00023136"/>
    </source>
</evidence>
<evidence type="ECO:0000256" key="7">
    <source>
        <dbReference type="SAM" id="MobiDB-lite"/>
    </source>
</evidence>
<gene>
    <name evidence="8" type="ORF">K490DRAFT_48756</name>
</gene>
<evidence type="ECO:0000256" key="4">
    <source>
        <dbReference type="ARBA" id="ARBA00022792"/>
    </source>
</evidence>
<evidence type="ECO:0000256" key="5">
    <source>
        <dbReference type="ARBA" id="ARBA00022989"/>
    </source>
</evidence>
<evidence type="ECO:0000313" key="9">
    <source>
        <dbReference type="Proteomes" id="UP000799776"/>
    </source>
</evidence>
<keyword evidence="6" id="KW-0472">Membrane</keyword>
<name>A0A9P4HPK8_9PEZI</name>
<evidence type="ECO:0000313" key="8">
    <source>
        <dbReference type="EMBL" id="KAF2084592.1"/>
    </source>
</evidence>
<evidence type="ECO:0000256" key="2">
    <source>
        <dbReference type="ARBA" id="ARBA00022692"/>
    </source>
</evidence>
<dbReference type="InterPro" id="IPR023395">
    <property type="entry name" value="MCP_dom_sf"/>
</dbReference>
<proteinExistence type="predicted"/>
<dbReference type="PANTHER" id="PTHR24089">
    <property type="entry name" value="SOLUTE CARRIER FAMILY 25"/>
    <property type="match status" value="1"/>
</dbReference>
<dbReference type="Gene3D" id="1.50.40.10">
    <property type="entry name" value="Mitochondrial carrier domain"/>
    <property type="match status" value="1"/>
</dbReference>
<dbReference type="Proteomes" id="UP000799776">
    <property type="component" value="Unassembled WGS sequence"/>
</dbReference>
<keyword evidence="3" id="KW-0677">Repeat</keyword>
<feature type="compositionally biased region" description="Polar residues" evidence="7">
    <location>
        <begin position="158"/>
        <end position="173"/>
    </location>
</feature>
<dbReference type="OrthoDB" id="77989at2759"/>
<dbReference type="AlphaFoldDB" id="A0A9P4HPK8"/>
<dbReference type="EMBL" id="ML978739">
    <property type="protein sequence ID" value="KAF2084592.1"/>
    <property type="molecule type" value="Genomic_DNA"/>
</dbReference>
<comment type="caution">
    <text evidence="8">The sequence shown here is derived from an EMBL/GenBank/DDBJ whole genome shotgun (WGS) entry which is preliminary data.</text>
</comment>
<feature type="region of interest" description="Disordered" evidence="7">
    <location>
        <begin position="128"/>
        <end position="201"/>
    </location>
</feature>
<dbReference type="SUPFAM" id="SSF103506">
    <property type="entry name" value="Mitochondrial carrier"/>
    <property type="match status" value="1"/>
</dbReference>
<dbReference type="GO" id="GO:0031966">
    <property type="term" value="C:mitochondrial membrane"/>
    <property type="evidence" value="ECO:0007669"/>
    <property type="project" value="UniProtKB-SubCell"/>
</dbReference>
<accession>A0A9P4HPK8</accession>
<comment type="subcellular location">
    <subcellularLocation>
        <location evidence="1">Mitochondrion membrane</location>
    </subcellularLocation>
</comment>
<sequence length="501" mass="53462">MATARDTPNPLRPYYIPPSIGLPPDPSPNSTTTSVAAAHTKITPSASPPKPSFGSQARDILSDLDYGVDLSLGDGSPSLAEMAKKLLDQAVWNYTSVLFAQPFEVAKTILQCHLAGSNIEAAKLSAVSQDGRRTAASSRYNEHYTSEESDSDADGPSYFSSTAPQDPYTQPSRPHSRNRRTPSRSASSTPTPAHPPSRYPYKLDLKRPDSLLEVLSQLWTKEGAWGIWKGTNSTFVYNFLLKTIETWLRSLLSALLNVPDPGLLGGYGVGGGGLDVVDSPNPFMSLTVAVAAAGITGLFLAPLDIVRTRLILTPITTSPRNMLPSLRSLPSLTLPAPLLPITLLHSTLPTLLSASAPLLLRSTLRIDPVLTPATYSLSTFFCSAAELFCKLPLETVLRRGHANFLTMHALTAEEPLPTVVDVGPYRGVLGSMWFIAREEGESAVVPVSAVAARAGARSGQTQRTKKGQGVHGLWRGWRVGFWGLVGVWGAAALGGGGGGEF</sequence>
<organism evidence="8 9">
    <name type="scientific">Saccharata proteae CBS 121410</name>
    <dbReference type="NCBI Taxonomy" id="1314787"/>
    <lineage>
        <taxon>Eukaryota</taxon>
        <taxon>Fungi</taxon>
        <taxon>Dikarya</taxon>
        <taxon>Ascomycota</taxon>
        <taxon>Pezizomycotina</taxon>
        <taxon>Dothideomycetes</taxon>
        <taxon>Dothideomycetes incertae sedis</taxon>
        <taxon>Botryosphaeriales</taxon>
        <taxon>Saccharataceae</taxon>
        <taxon>Saccharata</taxon>
    </lineage>
</organism>